<dbReference type="PANTHER" id="PTHR45675:SF95">
    <property type="entry name" value="MYB TRANSCRIPTION FACTOR"/>
    <property type="match status" value="1"/>
</dbReference>
<evidence type="ECO:0000256" key="4">
    <source>
        <dbReference type="ARBA" id="ARBA00023125"/>
    </source>
</evidence>
<proteinExistence type="predicted"/>
<dbReference type="Gene3D" id="1.10.10.60">
    <property type="entry name" value="Homeodomain-like"/>
    <property type="match status" value="2"/>
</dbReference>
<dbReference type="EnsemblPlants" id="LPERR07G23760.1">
    <property type="protein sequence ID" value="LPERR07G23760.1"/>
    <property type="gene ID" value="LPERR07G23760"/>
</dbReference>
<feature type="region of interest" description="Disordered" evidence="7">
    <location>
        <begin position="1"/>
        <end position="22"/>
    </location>
</feature>
<keyword evidence="11" id="KW-1185">Reference proteome</keyword>
<organism evidence="10 11">
    <name type="scientific">Leersia perrieri</name>
    <dbReference type="NCBI Taxonomy" id="77586"/>
    <lineage>
        <taxon>Eukaryota</taxon>
        <taxon>Viridiplantae</taxon>
        <taxon>Streptophyta</taxon>
        <taxon>Embryophyta</taxon>
        <taxon>Tracheophyta</taxon>
        <taxon>Spermatophyta</taxon>
        <taxon>Magnoliopsida</taxon>
        <taxon>Liliopsida</taxon>
        <taxon>Poales</taxon>
        <taxon>Poaceae</taxon>
        <taxon>BOP clade</taxon>
        <taxon>Oryzoideae</taxon>
        <taxon>Oryzeae</taxon>
        <taxon>Oryzinae</taxon>
        <taxon>Leersia</taxon>
    </lineage>
</organism>
<keyword evidence="6" id="KW-0539">Nucleus</keyword>
<keyword evidence="2" id="KW-0677">Repeat</keyword>
<protein>
    <submittedName>
        <fullName evidence="10">Uncharacterized protein</fullName>
    </submittedName>
</protein>
<dbReference type="eggNOG" id="KOG0048">
    <property type="taxonomic scope" value="Eukaryota"/>
</dbReference>
<name>A0A0D9X348_9ORYZ</name>
<feature type="domain" description="HTH myb-type" evidence="9">
    <location>
        <begin position="19"/>
        <end position="71"/>
    </location>
</feature>
<comment type="subcellular location">
    <subcellularLocation>
        <location evidence="1">Nucleus</location>
    </subcellularLocation>
</comment>
<accession>A0A0D9X348</accession>
<dbReference type="CDD" id="cd00167">
    <property type="entry name" value="SANT"/>
    <property type="match status" value="2"/>
</dbReference>
<feature type="domain" description="Myb-like" evidence="8">
    <location>
        <begin position="19"/>
        <end position="71"/>
    </location>
</feature>
<evidence type="ECO:0000256" key="1">
    <source>
        <dbReference type="ARBA" id="ARBA00004123"/>
    </source>
</evidence>
<dbReference type="GO" id="GO:0003700">
    <property type="term" value="F:DNA-binding transcription factor activity"/>
    <property type="evidence" value="ECO:0007669"/>
    <property type="project" value="InterPro"/>
</dbReference>
<dbReference type="InterPro" id="IPR001005">
    <property type="entry name" value="SANT/Myb"/>
</dbReference>
<dbReference type="Proteomes" id="UP000032180">
    <property type="component" value="Chromosome 7"/>
</dbReference>
<dbReference type="Gramene" id="LPERR07G23760.1">
    <property type="protein sequence ID" value="LPERR07G23760.1"/>
    <property type="gene ID" value="LPERR07G23760"/>
</dbReference>
<dbReference type="SMART" id="SM00717">
    <property type="entry name" value="SANT"/>
    <property type="match status" value="2"/>
</dbReference>
<feature type="compositionally biased region" description="Basic and acidic residues" evidence="7">
    <location>
        <begin position="1"/>
        <end position="10"/>
    </location>
</feature>
<dbReference type="InterPro" id="IPR044676">
    <property type="entry name" value="EOBI/EOBII-like_plant"/>
</dbReference>
<dbReference type="GO" id="GO:0043565">
    <property type="term" value="F:sequence-specific DNA binding"/>
    <property type="evidence" value="ECO:0007669"/>
    <property type="project" value="InterPro"/>
</dbReference>
<evidence type="ECO:0000256" key="5">
    <source>
        <dbReference type="ARBA" id="ARBA00023163"/>
    </source>
</evidence>
<evidence type="ECO:0000256" key="6">
    <source>
        <dbReference type="ARBA" id="ARBA00023242"/>
    </source>
</evidence>
<keyword evidence="3" id="KW-0805">Transcription regulation</keyword>
<evidence type="ECO:0000256" key="7">
    <source>
        <dbReference type="SAM" id="MobiDB-lite"/>
    </source>
</evidence>
<evidence type="ECO:0000313" key="11">
    <source>
        <dbReference type="Proteomes" id="UP000032180"/>
    </source>
</evidence>
<dbReference type="PROSITE" id="PS51294">
    <property type="entry name" value="HTH_MYB"/>
    <property type="match status" value="2"/>
</dbReference>
<dbReference type="FunFam" id="1.10.10.60:FF:000107">
    <property type="entry name" value="MYB transcription factor"/>
    <property type="match status" value="1"/>
</dbReference>
<dbReference type="STRING" id="77586.A0A0D9X348"/>
<evidence type="ECO:0000256" key="2">
    <source>
        <dbReference type="ARBA" id="ARBA00022737"/>
    </source>
</evidence>
<dbReference type="SUPFAM" id="SSF46689">
    <property type="entry name" value="Homeodomain-like"/>
    <property type="match status" value="1"/>
</dbReference>
<dbReference type="PROSITE" id="PS50090">
    <property type="entry name" value="MYB_LIKE"/>
    <property type="match status" value="2"/>
</dbReference>
<evidence type="ECO:0000259" key="8">
    <source>
        <dbReference type="PROSITE" id="PS50090"/>
    </source>
</evidence>
<sequence length="299" mass="33173">MMMGHQHEVSSEEETAAAGDELRRGPWTVEEDLLLVNYIAAHGEGRWNALARCAGLKRTGKSCRLRWLNYLRPDVRRGNMTAEEQLMILELHGRWGNRWSKIAQHLPGRTDNEIKNYWRTRVQKHAKHLNCDVNSQQFKDLMRFLWMPRLLERIQRNQSSSSSSPPSSCSDLEISCVTVDAGGVACQPPPLAMAGVDTSNGCSMWRQQNQAQMGGGVAAATVTPAAARQDAHKVFDQMPAAETAACWWSETESTLLPGVAGFYEDEVAFLPEFDVSGGESMWGGAGGDDASWYTQMLGL</sequence>
<reference evidence="10 11" key="1">
    <citation type="submission" date="2012-08" db="EMBL/GenBank/DDBJ databases">
        <title>Oryza genome evolution.</title>
        <authorList>
            <person name="Wing R.A."/>
        </authorList>
    </citation>
    <scope>NUCLEOTIDE SEQUENCE</scope>
</reference>
<keyword evidence="4" id="KW-0238">DNA-binding</keyword>
<dbReference type="InterPro" id="IPR009057">
    <property type="entry name" value="Homeodomain-like_sf"/>
</dbReference>
<evidence type="ECO:0000256" key="3">
    <source>
        <dbReference type="ARBA" id="ARBA00023015"/>
    </source>
</evidence>
<dbReference type="HOGENOM" id="CLU_028567_8_1_1"/>
<reference evidence="11" key="2">
    <citation type="submission" date="2013-12" db="EMBL/GenBank/DDBJ databases">
        <authorList>
            <person name="Yu Y."/>
            <person name="Lee S."/>
            <person name="de Baynast K."/>
            <person name="Wissotski M."/>
            <person name="Liu L."/>
            <person name="Talag J."/>
            <person name="Goicoechea J."/>
            <person name="Angelova A."/>
            <person name="Jetty R."/>
            <person name="Kudrna D."/>
            <person name="Golser W."/>
            <person name="Rivera L."/>
            <person name="Zhang J."/>
            <person name="Wing R."/>
        </authorList>
    </citation>
    <scope>NUCLEOTIDE SEQUENCE</scope>
</reference>
<feature type="domain" description="Myb-like" evidence="8">
    <location>
        <begin position="72"/>
        <end position="122"/>
    </location>
</feature>
<dbReference type="FunFam" id="1.10.10.60:FF:000011">
    <property type="entry name" value="Myb transcription factor"/>
    <property type="match status" value="1"/>
</dbReference>
<evidence type="ECO:0000259" key="9">
    <source>
        <dbReference type="PROSITE" id="PS51294"/>
    </source>
</evidence>
<keyword evidence="5" id="KW-0804">Transcription</keyword>
<dbReference type="InterPro" id="IPR017930">
    <property type="entry name" value="Myb_dom"/>
</dbReference>
<dbReference type="GO" id="GO:0005634">
    <property type="term" value="C:nucleus"/>
    <property type="evidence" value="ECO:0007669"/>
    <property type="project" value="UniProtKB-SubCell"/>
</dbReference>
<reference evidence="10" key="3">
    <citation type="submission" date="2015-04" db="UniProtKB">
        <authorList>
            <consortium name="EnsemblPlants"/>
        </authorList>
    </citation>
    <scope>IDENTIFICATION</scope>
</reference>
<dbReference type="PANTHER" id="PTHR45675">
    <property type="entry name" value="MYB TRANSCRIPTION FACTOR-RELATED-RELATED"/>
    <property type="match status" value="1"/>
</dbReference>
<dbReference type="Pfam" id="PF00249">
    <property type="entry name" value="Myb_DNA-binding"/>
    <property type="match status" value="2"/>
</dbReference>
<dbReference type="AlphaFoldDB" id="A0A0D9X348"/>
<evidence type="ECO:0000313" key="10">
    <source>
        <dbReference type="EnsemblPlants" id="LPERR07G23760.1"/>
    </source>
</evidence>
<feature type="domain" description="HTH myb-type" evidence="9">
    <location>
        <begin position="72"/>
        <end position="126"/>
    </location>
</feature>